<evidence type="ECO:0000256" key="4">
    <source>
        <dbReference type="ARBA" id="ARBA00022734"/>
    </source>
</evidence>
<keyword evidence="9" id="KW-0449">Lipoprotein</keyword>
<name>A0A379QAL7_SALER</name>
<evidence type="ECO:0000256" key="3">
    <source>
        <dbReference type="ARBA" id="ARBA00022729"/>
    </source>
</evidence>
<evidence type="ECO:0000256" key="2">
    <source>
        <dbReference type="ARBA" id="ARBA00022656"/>
    </source>
</evidence>
<dbReference type="EMBL" id="UGWI01000001">
    <property type="protein sequence ID" value="SUF38312.1"/>
    <property type="molecule type" value="Genomic_DNA"/>
</dbReference>
<keyword evidence="5" id="KW-0843">Virulence</keyword>
<sequence>MRKYLKIPAQVLLSFIFFHGGPVFATDFSPEVTFRSMTGFVFLNALPGSTGEDDQTHFIITGVSDPSISAEEAPGGIVQLREPPGRRVFPACVAISRSMEVLRATNCNDGLITYFTLLPASNGAVQIKSLNTGVCLVGTEGEGIPSTGDCTETDLTVSPDHLWFIAPPFSAAHMSPLT</sequence>
<evidence type="ECO:0000256" key="8">
    <source>
        <dbReference type="ARBA" id="ARBA00023237"/>
    </source>
</evidence>
<comment type="subcellular location">
    <subcellularLocation>
        <location evidence="1">Cell outer membrane</location>
        <topology evidence="1">Lipid-anchor</topology>
    </subcellularLocation>
</comment>
<evidence type="ECO:0000256" key="5">
    <source>
        <dbReference type="ARBA" id="ARBA00023026"/>
    </source>
</evidence>
<keyword evidence="2" id="KW-0800">Toxin</keyword>
<dbReference type="InterPro" id="IPR003558">
    <property type="entry name" value="CDtoxinA/C"/>
</dbReference>
<dbReference type="Proteomes" id="UP000254773">
    <property type="component" value="Unassembled WGS sequence"/>
</dbReference>
<dbReference type="Gene3D" id="2.80.10.50">
    <property type="match status" value="1"/>
</dbReference>
<evidence type="ECO:0000256" key="9">
    <source>
        <dbReference type="ARBA" id="ARBA00023288"/>
    </source>
</evidence>
<gene>
    <name evidence="10" type="ORF">NCTC9854_02630</name>
</gene>
<dbReference type="SUPFAM" id="SSF50370">
    <property type="entry name" value="Ricin B-like lectins"/>
    <property type="match status" value="1"/>
</dbReference>
<dbReference type="Pfam" id="PF03498">
    <property type="entry name" value="CDtoxinA"/>
    <property type="match status" value="1"/>
</dbReference>
<organism evidence="10 11">
    <name type="scientific">Salmonella enterica</name>
    <name type="common">Salmonella choleraesuis</name>
    <dbReference type="NCBI Taxonomy" id="28901"/>
    <lineage>
        <taxon>Bacteria</taxon>
        <taxon>Pseudomonadati</taxon>
        <taxon>Pseudomonadota</taxon>
        <taxon>Gammaproteobacteria</taxon>
        <taxon>Enterobacterales</taxon>
        <taxon>Enterobacteriaceae</taxon>
        <taxon>Salmonella</taxon>
    </lineage>
</organism>
<reference evidence="10 11" key="1">
    <citation type="submission" date="2018-06" db="EMBL/GenBank/DDBJ databases">
        <authorList>
            <consortium name="Pathogen Informatics"/>
            <person name="Doyle S."/>
        </authorList>
    </citation>
    <scope>NUCLEOTIDE SEQUENCE [LARGE SCALE GENOMIC DNA]</scope>
    <source>
        <strain evidence="10 11">NCTC9854</strain>
    </source>
</reference>
<keyword evidence="3" id="KW-0732">Signal</keyword>
<evidence type="ECO:0000313" key="11">
    <source>
        <dbReference type="Proteomes" id="UP000254773"/>
    </source>
</evidence>
<evidence type="ECO:0000256" key="1">
    <source>
        <dbReference type="ARBA" id="ARBA00004459"/>
    </source>
</evidence>
<keyword evidence="4" id="KW-0430">Lectin</keyword>
<keyword evidence="8" id="KW-0998">Cell outer membrane</keyword>
<proteinExistence type="predicted"/>
<keyword evidence="7" id="KW-0564">Palmitate</keyword>
<dbReference type="GO" id="GO:0090729">
    <property type="term" value="F:toxin activity"/>
    <property type="evidence" value="ECO:0007669"/>
    <property type="project" value="UniProtKB-KW"/>
</dbReference>
<protein>
    <submittedName>
        <fullName evidence="10">Cytolethal distending toxin A/C family</fullName>
    </submittedName>
</protein>
<accession>A0A379QAL7</accession>
<evidence type="ECO:0000256" key="6">
    <source>
        <dbReference type="ARBA" id="ARBA00023136"/>
    </source>
</evidence>
<dbReference type="GO" id="GO:0009279">
    <property type="term" value="C:cell outer membrane"/>
    <property type="evidence" value="ECO:0007669"/>
    <property type="project" value="UniProtKB-SubCell"/>
</dbReference>
<dbReference type="GO" id="GO:0030246">
    <property type="term" value="F:carbohydrate binding"/>
    <property type="evidence" value="ECO:0007669"/>
    <property type="project" value="UniProtKB-KW"/>
</dbReference>
<evidence type="ECO:0000313" key="10">
    <source>
        <dbReference type="EMBL" id="SUF38312.1"/>
    </source>
</evidence>
<keyword evidence="6" id="KW-0472">Membrane</keyword>
<dbReference type="AlphaFoldDB" id="A0A379QAL7"/>
<evidence type="ECO:0000256" key="7">
    <source>
        <dbReference type="ARBA" id="ARBA00023139"/>
    </source>
</evidence>
<dbReference type="InterPro" id="IPR035992">
    <property type="entry name" value="Ricin_B-like_lectins"/>
</dbReference>
<dbReference type="CDD" id="cd23413">
    <property type="entry name" value="beta-trefoil_Ricin_CdtC"/>
    <property type="match status" value="1"/>
</dbReference>